<keyword evidence="5" id="KW-1185">Reference proteome</keyword>
<reference evidence="4" key="1">
    <citation type="journal article" date="2014" name="Int. J. Syst. Evol. Microbiol.">
        <title>Complete genome sequence of Corynebacterium casei LMG S-19264T (=DSM 44701T), isolated from a smear-ripened cheese.</title>
        <authorList>
            <consortium name="US DOE Joint Genome Institute (JGI-PGF)"/>
            <person name="Walter F."/>
            <person name="Albersmeier A."/>
            <person name="Kalinowski J."/>
            <person name="Ruckert C."/>
        </authorList>
    </citation>
    <scope>NUCLEOTIDE SEQUENCE</scope>
    <source>
        <strain evidence="4">CCM 8606</strain>
    </source>
</reference>
<dbReference type="GO" id="GO:1990002">
    <property type="term" value="F:methylglyoxal reductase (NADPH) (acetol producing) activity"/>
    <property type="evidence" value="ECO:0007669"/>
    <property type="project" value="TreeGrafter"/>
</dbReference>
<dbReference type="CDD" id="cd08187">
    <property type="entry name" value="BDH"/>
    <property type="match status" value="1"/>
</dbReference>
<dbReference type="GO" id="GO:0046872">
    <property type="term" value="F:metal ion binding"/>
    <property type="evidence" value="ECO:0007669"/>
    <property type="project" value="InterPro"/>
</dbReference>
<dbReference type="GO" id="GO:0005829">
    <property type="term" value="C:cytosol"/>
    <property type="evidence" value="ECO:0007669"/>
    <property type="project" value="TreeGrafter"/>
</dbReference>
<keyword evidence="1" id="KW-0560">Oxidoreductase</keyword>
<dbReference type="Pfam" id="PF00465">
    <property type="entry name" value="Fe-ADH"/>
    <property type="match status" value="1"/>
</dbReference>
<evidence type="ECO:0000259" key="3">
    <source>
        <dbReference type="Pfam" id="PF25137"/>
    </source>
</evidence>
<dbReference type="InterPro" id="IPR044731">
    <property type="entry name" value="BDH-like"/>
</dbReference>
<sequence length="401" mass="44060">MQNFIFHNPVKIYFGQGQATNITEEARRAGGAILMVYGGGSIKRNGAYNDVMKALQEAGNEVIELAGVTPNPRLDITLQGVKLVKEHDVKLILAVGGGSVIDCAKFIALGAGIGEDEDLWDDYIETGKQAPEDLVPLGVVLTTAATGSEMGDAAVLTHWERKRKLGYTSHPLTPRFSVLDPTYLTTLSREQTIYGFADMFCHTCEQYFSLPSDDNLSDEMAEAIMRHILRSWRACLAQPTDYTARSNAMWDSTLALNRIISRGKDEDWATHGIEHAISAKYDIPHGAGLAVVHPHWMKYVVEASPEATARFARWATNVWGVDATGKSDLVRAKEGIERYSDFLARVGAPRTLEEAGVHPDDAMFDAMADHVGDDARGSYKKIDRAAAREILVDCQTPVSFE</sequence>
<dbReference type="InterPro" id="IPR018211">
    <property type="entry name" value="ADH_Fe_CS"/>
</dbReference>
<evidence type="ECO:0000256" key="1">
    <source>
        <dbReference type="ARBA" id="ARBA00023002"/>
    </source>
</evidence>
<dbReference type="SUPFAM" id="SSF56796">
    <property type="entry name" value="Dehydroquinate synthase-like"/>
    <property type="match status" value="1"/>
</dbReference>
<protein>
    <submittedName>
        <fullName evidence="4">NADH-dependent alcohol dehydrogenase</fullName>
    </submittedName>
</protein>
<comment type="caution">
    <text evidence="4">The sequence shown here is derived from an EMBL/GenBank/DDBJ whole genome shotgun (WGS) entry which is preliminary data.</text>
</comment>
<accession>A0A8J3AGG5</accession>
<feature type="domain" description="Fe-containing alcohol dehydrogenase-like C-terminal" evidence="3">
    <location>
        <begin position="192"/>
        <end position="376"/>
    </location>
</feature>
<feature type="domain" description="Alcohol dehydrogenase iron-type/glycerol dehydrogenase GldA" evidence="2">
    <location>
        <begin position="9"/>
        <end position="181"/>
    </location>
</feature>
<evidence type="ECO:0000313" key="5">
    <source>
        <dbReference type="Proteomes" id="UP000619536"/>
    </source>
</evidence>
<dbReference type="Pfam" id="PF25137">
    <property type="entry name" value="ADH_Fe_C"/>
    <property type="match status" value="1"/>
</dbReference>
<dbReference type="PROSITE" id="PS00060">
    <property type="entry name" value="ADH_IRON_2"/>
    <property type="match status" value="1"/>
</dbReference>
<proteinExistence type="predicted"/>
<evidence type="ECO:0000259" key="2">
    <source>
        <dbReference type="Pfam" id="PF00465"/>
    </source>
</evidence>
<organism evidence="4 5">
    <name type="scientific">Galliscardovia ingluviei</name>
    <dbReference type="NCBI Taxonomy" id="1769422"/>
    <lineage>
        <taxon>Bacteria</taxon>
        <taxon>Bacillati</taxon>
        <taxon>Actinomycetota</taxon>
        <taxon>Actinomycetes</taxon>
        <taxon>Bifidobacteriales</taxon>
        <taxon>Bifidobacteriaceae</taxon>
        <taxon>Galliscardovia</taxon>
    </lineage>
</organism>
<dbReference type="GO" id="GO:1990362">
    <property type="term" value="F:butanol dehydrogenase (NAD+) activity"/>
    <property type="evidence" value="ECO:0007669"/>
    <property type="project" value="InterPro"/>
</dbReference>
<dbReference type="InterPro" id="IPR001670">
    <property type="entry name" value="ADH_Fe/GldA"/>
</dbReference>
<evidence type="ECO:0000313" key="4">
    <source>
        <dbReference type="EMBL" id="GGI12878.1"/>
    </source>
</evidence>
<dbReference type="PANTHER" id="PTHR43633:SF1">
    <property type="entry name" value="ALCOHOL DEHYDROGENASE YQHD"/>
    <property type="match status" value="1"/>
</dbReference>
<gene>
    <name evidence="4" type="ORF">GCM10007377_03160</name>
</gene>
<dbReference type="InterPro" id="IPR056798">
    <property type="entry name" value="ADH_Fe_C"/>
</dbReference>
<dbReference type="Gene3D" id="1.20.1090.10">
    <property type="entry name" value="Dehydroquinate synthase-like - alpha domain"/>
    <property type="match status" value="1"/>
</dbReference>
<dbReference type="AlphaFoldDB" id="A0A8J3AGG5"/>
<dbReference type="EMBL" id="BMDH01000001">
    <property type="protein sequence ID" value="GGI12878.1"/>
    <property type="molecule type" value="Genomic_DNA"/>
</dbReference>
<reference evidence="4" key="2">
    <citation type="submission" date="2020-09" db="EMBL/GenBank/DDBJ databases">
        <authorList>
            <person name="Sun Q."/>
            <person name="Sedlacek I."/>
        </authorList>
    </citation>
    <scope>NUCLEOTIDE SEQUENCE</scope>
    <source>
        <strain evidence="4">CCM 8606</strain>
    </source>
</reference>
<name>A0A8J3AGG5_9BIFI</name>
<dbReference type="FunFam" id="3.40.50.1970:FF:000003">
    <property type="entry name" value="Alcohol dehydrogenase, iron-containing"/>
    <property type="match status" value="1"/>
</dbReference>
<dbReference type="RefSeq" id="WP_188354490.1">
    <property type="nucleotide sequence ID" value="NZ_BMDH01000001.1"/>
</dbReference>
<dbReference type="GO" id="GO:0008106">
    <property type="term" value="F:alcohol dehydrogenase (NADP+) activity"/>
    <property type="evidence" value="ECO:0007669"/>
    <property type="project" value="TreeGrafter"/>
</dbReference>
<dbReference type="Gene3D" id="3.40.50.1970">
    <property type="match status" value="1"/>
</dbReference>
<dbReference type="Proteomes" id="UP000619536">
    <property type="component" value="Unassembled WGS sequence"/>
</dbReference>
<dbReference type="PANTHER" id="PTHR43633">
    <property type="entry name" value="ALCOHOL DEHYDROGENASE YQHD"/>
    <property type="match status" value="1"/>
</dbReference>